<evidence type="ECO:0000256" key="1">
    <source>
        <dbReference type="PROSITE-ProRule" id="PRU00708"/>
    </source>
</evidence>
<dbReference type="InterPro" id="IPR033490">
    <property type="entry name" value="LRP130"/>
</dbReference>
<sequence>MQIGCRLISKHLNGFNYCSCRNVFCSSLFKQNFLQNKLPLRHKNISRKIFITRHFTASFQSKRKPISNIDDLKRYIGEEKQFYLKLLTNILNNIKFDNISSTDAKLLLTCCGSSVVDSSKQMRDRVCQDIYKNLLKYNKLDIDVCHAYVETCTENSTILNCKELLSGIKFEPNQTTYKLLLDNVCENGDVRQALMLLELMKAEGIHANEEVFNKLVLAHTICGGVESGETVVRTMRAAQIPETDRTRFSILKGVLQRSNVDDVDYVFKKYSLDLTEKQFLELLEIIGLNGNIHWLPKIKHFASAINVTRDFIVALKKICIHLVHMDKAESAMEIFEEFVEPDKEHNYGFFILKEMLHCDVDIERIIKLCKHLHEKNLNQYALEDLAEIALRHKYVDASCSLLENMSIRRPHFFWPLLVEANKREGETGIFNILNKMSDMGVQVDAETLQNYVLPFYNMDDVPLLVKKLQSLKITVKDIVNSLLIVLLEKGNVKTAADLYNINIAGNKLFRLISSSWIVSKDSNSVISVLQKYCESNPARDDLVGNFLIETLNKCESDDDIVQYIKLLELVHERKLKINTTAADALNRSSSVKCNNLEISGKIKDAVNMLLDFGLHAKEPVFIPHPRNMSLDELECHLIELKEKNMQTRGVLRKLIQLHANLGHFERVNELRKIYLSEGYEETIGMKCSLMHSYAKEGYLQEGLNVYNEIRITAPNFKIDDFKVIDLVTLLVKDERYDEATDVLKVEAATSQVIGGPALLRNCWRLLDSFKDPNEQVHMFKFLVEAGYCKPSNIIFGPLVRIHLSKGDLEKSVNIYLNCAKEYKCTPLQLELVKAILKVENEKLLQLVIDATESVHGKVPAQVVLIAALAENGQLKELQKLLMKNAVNIKGELQKRCERWVQEGKVDALKTLANVCERFSKEVFDVNYLYSCITRIYSVNDDNRGALEFYEQLLEKDIIIDKELEMQLKKLSSRYSDKIVRNI</sequence>
<evidence type="ECO:0008006" key="4">
    <source>
        <dbReference type="Google" id="ProtNLM"/>
    </source>
</evidence>
<evidence type="ECO:0000313" key="3">
    <source>
        <dbReference type="Proteomes" id="UP001159042"/>
    </source>
</evidence>
<dbReference type="GO" id="GO:0005739">
    <property type="term" value="C:mitochondrion"/>
    <property type="evidence" value="ECO:0007669"/>
    <property type="project" value="TreeGrafter"/>
</dbReference>
<feature type="repeat" description="PPR" evidence="1">
    <location>
        <begin position="173"/>
        <end position="207"/>
    </location>
</feature>
<accession>A0AAV8W5N5</accession>
<gene>
    <name evidence="2" type="ORF">NQ315_010551</name>
</gene>
<dbReference type="GO" id="GO:0005634">
    <property type="term" value="C:nucleus"/>
    <property type="evidence" value="ECO:0007669"/>
    <property type="project" value="TreeGrafter"/>
</dbReference>
<dbReference type="GO" id="GO:0003730">
    <property type="term" value="F:mRNA 3'-UTR binding"/>
    <property type="evidence" value="ECO:0007669"/>
    <property type="project" value="TreeGrafter"/>
</dbReference>
<dbReference type="PANTHER" id="PTHR46669">
    <property type="entry name" value="LEUCINE-RICH PPR MOTIF-CONTAINING PROTEIN, MITOCHONDRIAL"/>
    <property type="match status" value="1"/>
</dbReference>
<dbReference type="NCBIfam" id="TIGR00756">
    <property type="entry name" value="PPR"/>
    <property type="match status" value="1"/>
</dbReference>
<name>A0AAV8W5N5_9CUCU</name>
<proteinExistence type="predicted"/>
<dbReference type="Pfam" id="PF01535">
    <property type="entry name" value="PPR"/>
    <property type="match status" value="2"/>
</dbReference>
<dbReference type="InterPro" id="IPR011990">
    <property type="entry name" value="TPR-like_helical_dom_sf"/>
</dbReference>
<dbReference type="Proteomes" id="UP001159042">
    <property type="component" value="Unassembled WGS sequence"/>
</dbReference>
<dbReference type="PROSITE" id="PS51375">
    <property type="entry name" value="PPR"/>
    <property type="match status" value="1"/>
</dbReference>
<dbReference type="InterPro" id="IPR002885">
    <property type="entry name" value="PPR_rpt"/>
</dbReference>
<dbReference type="GO" id="GO:0070129">
    <property type="term" value="P:regulation of mitochondrial translation"/>
    <property type="evidence" value="ECO:0007669"/>
    <property type="project" value="TreeGrafter"/>
</dbReference>
<organism evidence="2 3">
    <name type="scientific">Exocentrus adspersus</name>
    <dbReference type="NCBI Taxonomy" id="1586481"/>
    <lineage>
        <taxon>Eukaryota</taxon>
        <taxon>Metazoa</taxon>
        <taxon>Ecdysozoa</taxon>
        <taxon>Arthropoda</taxon>
        <taxon>Hexapoda</taxon>
        <taxon>Insecta</taxon>
        <taxon>Pterygota</taxon>
        <taxon>Neoptera</taxon>
        <taxon>Endopterygota</taxon>
        <taxon>Coleoptera</taxon>
        <taxon>Polyphaga</taxon>
        <taxon>Cucujiformia</taxon>
        <taxon>Chrysomeloidea</taxon>
        <taxon>Cerambycidae</taxon>
        <taxon>Lamiinae</taxon>
        <taxon>Acanthocinini</taxon>
        <taxon>Exocentrus</taxon>
    </lineage>
</organism>
<dbReference type="EMBL" id="JANEYG010000009">
    <property type="protein sequence ID" value="KAJ8921642.1"/>
    <property type="molecule type" value="Genomic_DNA"/>
</dbReference>
<dbReference type="PANTHER" id="PTHR46669:SF2">
    <property type="entry name" value="EG:BACN32G11.3 PROTEIN"/>
    <property type="match status" value="1"/>
</dbReference>
<evidence type="ECO:0000313" key="2">
    <source>
        <dbReference type="EMBL" id="KAJ8921642.1"/>
    </source>
</evidence>
<dbReference type="Gene3D" id="1.25.40.10">
    <property type="entry name" value="Tetratricopeptide repeat domain"/>
    <property type="match status" value="2"/>
</dbReference>
<keyword evidence="3" id="KW-1185">Reference proteome</keyword>
<reference evidence="2 3" key="1">
    <citation type="journal article" date="2023" name="Insect Mol. Biol.">
        <title>Genome sequencing provides insights into the evolution of gene families encoding plant cell wall-degrading enzymes in longhorned beetles.</title>
        <authorList>
            <person name="Shin N.R."/>
            <person name="Okamura Y."/>
            <person name="Kirsch R."/>
            <person name="Pauchet Y."/>
        </authorList>
    </citation>
    <scope>NUCLEOTIDE SEQUENCE [LARGE SCALE GENOMIC DNA]</scope>
    <source>
        <strain evidence="2">EAD_L_NR</strain>
    </source>
</reference>
<comment type="caution">
    <text evidence="2">The sequence shown here is derived from an EMBL/GenBank/DDBJ whole genome shotgun (WGS) entry which is preliminary data.</text>
</comment>
<dbReference type="AlphaFoldDB" id="A0AAV8W5N5"/>
<protein>
    <recommendedName>
        <fullName evidence="4">Leucine-rich PPR motif-containing protein, mitochondrial</fullName>
    </recommendedName>
</protein>